<evidence type="ECO:0000313" key="2">
    <source>
        <dbReference type="EMBL" id="RJK95338.1"/>
    </source>
</evidence>
<feature type="transmembrane region" description="Helical" evidence="1">
    <location>
        <begin position="214"/>
        <end position="230"/>
    </location>
</feature>
<name>A0A3A3Z1H6_9ACTN</name>
<proteinExistence type="predicted"/>
<organism evidence="2 3">
    <name type="scientific">Vallicoccus soli</name>
    <dbReference type="NCBI Taxonomy" id="2339232"/>
    <lineage>
        <taxon>Bacteria</taxon>
        <taxon>Bacillati</taxon>
        <taxon>Actinomycetota</taxon>
        <taxon>Actinomycetes</taxon>
        <taxon>Motilibacterales</taxon>
        <taxon>Vallicoccaceae</taxon>
        <taxon>Vallicoccus</taxon>
    </lineage>
</organism>
<dbReference type="OrthoDB" id="3784740at2"/>
<dbReference type="AlphaFoldDB" id="A0A3A3Z1H6"/>
<reference evidence="2 3" key="1">
    <citation type="submission" date="2018-09" db="EMBL/GenBank/DDBJ databases">
        <title>YIM 75000 draft genome.</title>
        <authorList>
            <person name="Tang S."/>
            <person name="Feng Y."/>
        </authorList>
    </citation>
    <scope>NUCLEOTIDE SEQUENCE [LARGE SCALE GENOMIC DNA]</scope>
    <source>
        <strain evidence="2 3">YIM 75000</strain>
    </source>
</reference>
<dbReference type="Proteomes" id="UP000265614">
    <property type="component" value="Unassembled WGS sequence"/>
</dbReference>
<keyword evidence="1" id="KW-0472">Membrane</keyword>
<feature type="transmembrane region" description="Helical" evidence="1">
    <location>
        <begin position="150"/>
        <end position="168"/>
    </location>
</feature>
<comment type="caution">
    <text evidence="2">The sequence shown here is derived from an EMBL/GenBank/DDBJ whole genome shotgun (WGS) entry which is preliminary data.</text>
</comment>
<keyword evidence="1" id="KW-0812">Transmembrane</keyword>
<gene>
    <name evidence="2" type="ORF">D5H78_11775</name>
</gene>
<evidence type="ECO:0000313" key="3">
    <source>
        <dbReference type="Proteomes" id="UP000265614"/>
    </source>
</evidence>
<feature type="transmembrane region" description="Helical" evidence="1">
    <location>
        <begin position="180"/>
        <end position="202"/>
    </location>
</feature>
<keyword evidence="3" id="KW-1185">Reference proteome</keyword>
<accession>A0A3A3Z1H6</accession>
<protein>
    <submittedName>
        <fullName evidence="2">Uncharacterized protein</fullName>
    </submittedName>
</protein>
<dbReference type="EMBL" id="QZEZ01000005">
    <property type="protein sequence ID" value="RJK95338.1"/>
    <property type="molecule type" value="Genomic_DNA"/>
</dbReference>
<dbReference type="RefSeq" id="WP_119950691.1">
    <property type="nucleotide sequence ID" value="NZ_QZEZ01000005.1"/>
</dbReference>
<sequence>MSTLQVEPPPVRDPDTWGRGWTCARRGLLVAVLAMLAVAVLTGDRRGSYADLHDALRAGEVDRVVVTDGLAPGGQGYALQEVLWRDGLVQRRAEVWQVQGDERPEADGLPVAEREAGLDLLAAYPGLVVDRAPASVASTTEILGWRQTGCAAGSGLALVLAAFMVLLLGPTPWRATRWGWFWLFWTPPGLLAFLLLGGPGALPAPRPGAWRMHGGWAFLLALVVGGTIGGS</sequence>
<keyword evidence="1" id="KW-1133">Transmembrane helix</keyword>
<evidence type="ECO:0000256" key="1">
    <source>
        <dbReference type="SAM" id="Phobius"/>
    </source>
</evidence>